<evidence type="ECO:0000313" key="2">
    <source>
        <dbReference type="Proteomes" id="UP001589775"/>
    </source>
</evidence>
<dbReference type="Proteomes" id="UP001589775">
    <property type="component" value="Unassembled WGS sequence"/>
</dbReference>
<name>A0ABV6EZB9_9BRAD</name>
<organism evidence="1 2">
    <name type="scientific">Rhodopseudomonas telluris</name>
    <dbReference type="NCBI Taxonomy" id="644215"/>
    <lineage>
        <taxon>Bacteria</taxon>
        <taxon>Pseudomonadati</taxon>
        <taxon>Pseudomonadota</taxon>
        <taxon>Alphaproteobacteria</taxon>
        <taxon>Hyphomicrobiales</taxon>
        <taxon>Nitrobacteraceae</taxon>
        <taxon>Rhodopseudomonas</taxon>
    </lineage>
</organism>
<comment type="caution">
    <text evidence="1">The sequence shown here is derived from an EMBL/GenBank/DDBJ whole genome shotgun (WGS) entry which is preliminary data.</text>
</comment>
<dbReference type="RefSeq" id="WP_378392706.1">
    <property type="nucleotide sequence ID" value="NZ_JBHLWM010000012.1"/>
</dbReference>
<protein>
    <submittedName>
        <fullName evidence="1">Uncharacterized protein</fullName>
    </submittedName>
</protein>
<sequence>MDQKRYHAQRWRPDLDEFLLHSTHQSINRLRWVHRQLAEKAGAEHDYDRLSYEEISPHEENAPNDWIAIEVPALRSTLNALRDLVKRIAEDRLTERSVRSYGELKVFAGRTSILRGYVDRFRSEPIIETADPFVLQMIMKLPNNDQILRENGAHFGIHYHYLNHNKKRSETVLCFKDEDKFPLYHEPHAVKKAKFLARPERWQEEKRRSVYSVLEPELSAFAITEFRQPRSKASIVWKKGAATIADL</sequence>
<evidence type="ECO:0000313" key="1">
    <source>
        <dbReference type="EMBL" id="MFC0243581.1"/>
    </source>
</evidence>
<dbReference type="EMBL" id="JBHLWM010000012">
    <property type="protein sequence ID" value="MFC0243581.1"/>
    <property type="molecule type" value="Genomic_DNA"/>
</dbReference>
<accession>A0ABV6EZB9</accession>
<proteinExistence type="predicted"/>
<keyword evidence="2" id="KW-1185">Reference proteome</keyword>
<gene>
    <name evidence="1" type="ORF">ACFFJ6_24070</name>
</gene>
<reference evidence="1 2" key="1">
    <citation type="submission" date="2024-09" db="EMBL/GenBank/DDBJ databases">
        <authorList>
            <person name="Sun Q."/>
            <person name="Mori K."/>
        </authorList>
    </citation>
    <scope>NUCLEOTIDE SEQUENCE [LARGE SCALE GENOMIC DNA]</scope>
    <source>
        <strain evidence="1 2">KCTC 23279</strain>
    </source>
</reference>